<dbReference type="KEGG" id="rin:ACS15_4414"/>
<accession>A0AAC9FUD4</accession>
<evidence type="ECO:0000313" key="2">
    <source>
        <dbReference type="EMBL" id="ANH76247.1"/>
    </source>
</evidence>
<evidence type="ECO:0008006" key="4">
    <source>
        <dbReference type="Google" id="ProtNLM"/>
    </source>
</evidence>
<evidence type="ECO:0000313" key="3">
    <source>
        <dbReference type="Proteomes" id="UP000077927"/>
    </source>
</evidence>
<organism evidence="2 3">
    <name type="scientific">Ralstonia insidiosa</name>
    <dbReference type="NCBI Taxonomy" id="190721"/>
    <lineage>
        <taxon>Bacteria</taxon>
        <taxon>Pseudomonadati</taxon>
        <taxon>Pseudomonadota</taxon>
        <taxon>Betaproteobacteria</taxon>
        <taxon>Burkholderiales</taxon>
        <taxon>Burkholderiaceae</taxon>
        <taxon>Ralstonia</taxon>
    </lineage>
</organism>
<name>A0AAC9FUD4_9RALS</name>
<protein>
    <recommendedName>
        <fullName evidence="4">DUF2130 domain-containing protein</fullName>
    </recommendedName>
</protein>
<gene>
    <name evidence="2" type="ORF">ACS15_4414</name>
</gene>
<feature type="coiled-coil region" evidence="1">
    <location>
        <begin position="95"/>
        <end position="213"/>
    </location>
</feature>
<sequence>MHDIICPHCGKAFKIDEAGYADILKQVRDSEFEQQLHDRLELAEQDKRNAVELAETKITSELQKAAAAKDVEIQDLRAKLDAGEVARKLAVTEALSVVEKERDALANELEQARQDKLNAAQLAEAKLVNELQKAAAAKDAEIQDLKSKLNAGEVAQKLAIAEAVSVVEKERNELKSGLERVELEKQLAENSLKDKYETQLKDRDDAIERLRDMKARLSTKMVGETLEQHCETEFNRIRATAFPRAYFEKDNDARTGSKGDYVFRDTDEAGTEIVSIMFEMKNENDRTATKGKNEDFLKELDKDRAEKGCEYAVLVSLLEPDSELYNSGIVDVFHRYPKMYVVRPQFFIPIISLLRNAAMNSLKYKSELALVKAQNIDITNFETELETFKTAFAKNYDLASRRFQTAIDEIDKSIDHLQKTKEALLGTDRNLRLANDKAQDVTIKRLTRGNPTMAAKFTELKKQDASDAG</sequence>
<dbReference type="Proteomes" id="UP000077927">
    <property type="component" value="Chromosome 2"/>
</dbReference>
<dbReference type="InterPro" id="IPR019219">
    <property type="entry name" value="DUF2130"/>
</dbReference>
<evidence type="ECO:0000256" key="1">
    <source>
        <dbReference type="SAM" id="Coils"/>
    </source>
</evidence>
<proteinExistence type="predicted"/>
<dbReference type="AlphaFoldDB" id="A0AAC9FUD4"/>
<dbReference type="RefSeq" id="WP_021197721.1">
    <property type="nucleotide sequence ID" value="NZ_CP012606.1"/>
</dbReference>
<reference evidence="2 3" key="1">
    <citation type="submission" date="2015-09" db="EMBL/GenBank/DDBJ databases">
        <authorList>
            <person name="Xu Y."/>
            <person name="Nagy A."/>
            <person name="Liu N.T."/>
            <person name="Nou X."/>
        </authorList>
    </citation>
    <scope>NUCLEOTIDE SEQUENCE [LARGE SCALE GENOMIC DNA]</scope>
    <source>
        <strain evidence="2 3">FC1138</strain>
    </source>
</reference>
<dbReference type="PIRSF" id="PIRSF005850">
    <property type="entry name" value="UCP005850"/>
    <property type="match status" value="1"/>
</dbReference>
<dbReference type="Pfam" id="PF09903">
    <property type="entry name" value="DUF2130"/>
    <property type="match status" value="1"/>
</dbReference>
<keyword evidence="1" id="KW-0175">Coiled coil</keyword>
<dbReference type="EMBL" id="CP012606">
    <property type="protein sequence ID" value="ANH76247.1"/>
    <property type="molecule type" value="Genomic_DNA"/>
</dbReference>